<evidence type="ECO:0000313" key="4">
    <source>
        <dbReference type="Proteomes" id="UP001151760"/>
    </source>
</evidence>
<dbReference type="InterPro" id="IPR013103">
    <property type="entry name" value="RVT_2"/>
</dbReference>
<organism evidence="3 4">
    <name type="scientific">Tanacetum coccineum</name>
    <dbReference type="NCBI Taxonomy" id="301880"/>
    <lineage>
        <taxon>Eukaryota</taxon>
        <taxon>Viridiplantae</taxon>
        <taxon>Streptophyta</taxon>
        <taxon>Embryophyta</taxon>
        <taxon>Tracheophyta</taxon>
        <taxon>Spermatophyta</taxon>
        <taxon>Magnoliopsida</taxon>
        <taxon>eudicotyledons</taxon>
        <taxon>Gunneridae</taxon>
        <taxon>Pentapetalae</taxon>
        <taxon>asterids</taxon>
        <taxon>campanulids</taxon>
        <taxon>Asterales</taxon>
        <taxon>Asteraceae</taxon>
        <taxon>Asteroideae</taxon>
        <taxon>Anthemideae</taxon>
        <taxon>Anthemidinae</taxon>
        <taxon>Tanacetum</taxon>
    </lineage>
</organism>
<feature type="transmembrane region" description="Helical" evidence="1">
    <location>
        <begin position="275"/>
        <end position="292"/>
    </location>
</feature>
<sequence>MSTSSVPNYASSILQDSLWNMDTGASSHLNSDSNGTRKTTQRLNLHVSHISPIPKSPSLALSDPYWRDAIFDEYNALIKNDTWVLIPRPSVSNIVRSLWLFRHKFHVDGSLVGIKPDGIDCDETFSPIVKPATIRTVLSLALTRYWLVHQLDVKNAFLNVDLSETVYMYQPLCFVYPRYPHHVCRLQRFGTNISYLLIYVDDIVLTASSTALLQNIIFSLHKEFDMIDLCVLNYFLGISITRETTGMFLSQKKYAMELLKALCSLVYSYMHLQDLLLWLTLTLIGLVALLLADLHPDIVAEAEYRGVVNVVAEMAWLNNLLRELYIQLLTATLVYCDNVSAVYLLTNLVQHQQTKHIKNDIHFVRDMVVIRNVRVLHVPSRYQYADMFTKGLPSELFEEFRTSLSVRLSPAQTAEEC</sequence>
<name>A0ABQ5HDY5_9ASTR</name>
<dbReference type="PANTHER" id="PTHR11439">
    <property type="entry name" value="GAG-POL-RELATED RETROTRANSPOSON"/>
    <property type="match status" value="1"/>
</dbReference>
<evidence type="ECO:0000259" key="2">
    <source>
        <dbReference type="Pfam" id="PF07727"/>
    </source>
</evidence>
<evidence type="ECO:0000256" key="1">
    <source>
        <dbReference type="SAM" id="Phobius"/>
    </source>
</evidence>
<keyword evidence="1" id="KW-1133">Transmembrane helix</keyword>
<keyword evidence="1" id="KW-0472">Membrane</keyword>
<feature type="domain" description="Reverse transcriptase Ty1/copia-type" evidence="2">
    <location>
        <begin position="189"/>
        <end position="261"/>
    </location>
</feature>
<dbReference type="Pfam" id="PF07727">
    <property type="entry name" value="RVT_2"/>
    <property type="match status" value="2"/>
</dbReference>
<dbReference type="PANTHER" id="PTHR11439:SF524">
    <property type="entry name" value="RNA-DIRECTED DNA POLYMERASE, PROTEIN KINASE RLK-PELLE-DLSV FAMILY"/>
    <property type="match status" value="1"/>
</dbReference>
<dbReference type="Proteomes" id="UP001151760">
    <property type="component" value="Unassembled WGS sequence"/>
</dbReference>
<keyword evidence="1" id="KW-0812">Transmembrane</keyword>
<protein>
    <submittedName>
        <fullName evidence="3">Ribonuclease H-like domain-containing protein</fullName>
    </submittedName>
</protein>
<gene>
    <name evidence="3" type="ORF">Tco_1067149</name>
</gene>
<dbReference type="CDD" id="cd09272">
    <property type="entry name" value="RNase_HI_RT_Ty1"/>
    <property type="match status" value="1"/>
</dbReference>
<reference evidence="3" key="1">
    <citation type="journal article" date="2022" name="Int. J. Mol. Sci.">
        <title>Draft Genome of Tanacetum Coccineum: Genomic Comparison of Closely Related Tanacetum-Family Plants.</title>
        <authorList>
            <person name="Yamashiro T."/>
            <person name="Shiraishi A."/>
            <person name="Nakayama K."/>
            <person name="Satake H."/>
        </authorList>
    </citation>
    <scope>NUCLEOTIDE SEQUENCE</scope>
</reference>
<accession>A0ABQ5HDY5</accession>
<proteinExistence type="predicted"/>
<feature type="domain" description="Reverse transcriptase Ty1/copia-type" evidence="2">
    <location>
        <begin position="80"/>
        <end position="188"/>
    </location>
</feature>
<reference evidence="3" key="2">
    <citation type="submission" date="2022-01" db="EMBL/GenBank/DDBJ databases">
        <authorList>
            <person name="Yamashiro T."/>
            <person name="Shiraishi A."/>
            <person name="Satake H."/>
            <person name="Nakayama K."/>
        </authorList>
    </citation>
    <scope>NUCLEOTIDE SEQUENCE</scope>
</reference>
<keyword evidence="4" id="KW-1185">Reference proteome</keyword>
<feature type="transmembrane region" description="Helical" evidence="1">
    <location>
        <begin position="324"/>
        <end position="345"/>
    </location>
</feature>
<dbReference type="EMBL" id="BQNB010019450">
    <property type="protein sequence ID" value="GJT85432.1"/>
    <property type="molecule type" value="Genomic_DNA"/>
</dbReference>
<dbReference type="SUPFAM" id="SSF56672">
    <property type="entry name" value="DNA/RNA polymerases"/>
    <property type="match status" value="1"/>
</dbReference>
<dbReference type="InterPro" id="IPR043502">
    <property type="entry name" value="DNA/RNA_pol_sf"/>
</dbReference>
<comment type="caution">
    <text evidence="3">The sequence shown here is derived from an EMBL/GenBank/DDBJ whole genome shotgun (WGS) entry which is preliminary data.</text>
</comment>
<evidence type="ECO:0000313" key="3">
    <source>
        <dbReference type="EMBL" id="GJT85432.1"/>
    </source>
</evidence>